<dbReference type="InterPro" id="IPR015095">
    <property type="entry name" value="AlkB_hom8_N"/>
</dbReference>
<dbReference type="InterPro" id="IPR005135">
    <property type="entry name" value="Endo/exonuclease/phosphatase"/>
</dbReference>
<dbReference type="AlphaFoldDB" id="A0ABD1K9G9"/>
<dbReference type="InterPro" id="IPR036691">
    <property type="entry name" value="Endo/exonu/phosph_ase_sf"/>
</dbReference>
<dbReference type="SUPFAM" id="SSF56672">
    <property type="entry name" value="DNA/RNA polymerases"/>
    <property type="match status" value="1"/>
</dbReference>
<name>A0ABD1K9G9_9TELE</name>
<evidence type="ECO:0000313" key="3">
    <source>
        <dbReference type="EMBL" id="KAL2095804.1"/>
    </source>
</evidence>
<organism evidence="3 4">
    <name type="scientific">Coilia grayii</name>
    <name type="common">Gray's grenadier anchovy</name>
    <dbReference type="NCBI Taxonomy" id="363190"/>
    <lineage>
        <taxon>Eukaryota</taxon>
        <taxon>Metazoa</taxon>
        <taxon>Chordata</taxon>
        <taxon>Craniata</taxon>
        <taxon>Vertebrata</taxon>
        <taxon>Euteleostomi</taxon>
        <taxon>Actinopterygii</taxon>
        <taxon>Neopterygii</taxon>
        <taxon>Teleostei</taxon>
        <taxon>Clupei</taxon>
        <taxon>Clupeiformes</taxon>
        <taxon>Clupeoidei</taxon>
        <taxon>Engraulidae</taxon>
        <taxon>Coilinae</taxon>
        <taxon>Coilia</taxon>
    </lineage>
</organism>
<comment type="caution">
    <text evidence="3">The sequence shown here is derived from an EMBL/GenBank/DDBJ whole genome shotgun (WGS) entry which is preliminary data.</text>
</comment>
<keyword evidence="1" id="KW-0812">Transmembrane</keyword>
<dbReference type="Pfam" id="PF03372">
    <property type="entry name" value="Exo_endo_phos"/>
    <property type="match status" value="1"/>
</dbReference>
<dbReference type="Pfam" id="PF00078">
    <property type="entry name" value="RVT_1"/>
    <property type="match status" value="1"/>
</dbReference>
<gene>
    <name evidence="3" type="ORF">ACEWY4_007952</name>
</gene>
<dbReference type="PROSITE" id="PS50878">
    <property type="entry name" value="RT_POL"/>
    <property type="match status" value="1"/>
</dbReference>
<dbReference type="CDD" id="cd01650">
    <property type="entry name" value="RT_nLTR_like"/>
    <property type="match status" value="1"/>
</dbReference>
<dbReference type="Gene3D" id="3.60.10.10">
    <property type="entry name" value="Endonuclease/exonuclease/phosphatase"/>
    <property type="match status" value="1"/>
</dbReference>
<accession>A0ABD1K9G9</accession>
<keyword evidence="1" id="KW-0472">Membrane</keyword>
<protein>
    <recommendedName>
        <fullName evidence="2">Reverse transcriptase domain-containing protein</fullName>
    </recommendedName>
</protein>
<feature type="domain" description="Reverse transcriptase" evidence="2">
    <location>
        <begin position="571"/>
        <end position="836"/>
    </location>
</feature>
<evidence type="ECO:0000259" key="2">
    <source>
        <dbReference type="PROSITE" id="PS50878"/>
    </source>
</evidence>
<dbReference type="EMBL" id="JBHFQA010000007">
    <property type="protein sequence ID" value="KAL2095804.1"/>
    <property type="molecule type" value="Genomic_DNA"/>
</dbReference>
<dbReference type="Proteomes" id="UP001591681">
    <property type="component" value="Unassembled WGS sequence"/>
</dbReference>
<dbReference type="Pfam" id="PF09004">
    <property type="entry name" value="ALKBH8_N"/>
    <property type="match status" value="1"/>
</dbReference>
<dbReference type="InterPro" id="IPR000477">
    <property type="entry name" value="RT_dom"/>
</dbReference>
<dbReference type="SUPFAM" id="SSF56219">
    <property type="entry name" value="DNase I-like"/>
    <property type="match status" value="1"/>
</dbReference>
<keyword evidence="1" id="KW-1133">Transmembrane helix</keyword>
<dbReference type="PANTHER" id="PTHR47510">
    <property type="entry name" value="REVERSE TRANSCRIPTASE DOMAIN-CONTAINING PROTEIN"/>
    <property type="match status" value="1"/>
</dbReference>
<reference evidence="3 4" key="1">
    <citation type="submission" date="2024-09" db="EMBL/GenBank/DDBJ databases">
        <title>A chromosome-level genome assembly of Gray's grenadier anchovy, Coilia grayii.</title>
        <authorList>
            <person name="Fu Z."/>
        </authorList>
    </citation>
    <scope>NUCLEOTIDE SEQUENCE [LARGE SCALE GENOMIC DNA]</scope>
    <source>
        <strain evidence="3">G4</strain>
        <tissue evidence="3">Muscle</tissue>
    </source>
</reference>
<dbReference type="InterPro" id="IPR043502">
    <property type="entry name" value="DNA/RNA_pol_sf"/>
</dbReference>
<keyword evidence="4" id="KW-1185">Reference proteome</keyword>
<feature type="transmembrane region" description="Helical" evidence="1">
    <location>
        <begin position="872"/>
        <end position="893"/>
    </location>
</feature>
<evidence type="ECO:0000256" key="1">
    <source>
        <dbReference type="SAM" id="Phobius"/>
    </source>
</evidence>
<dbReference type="PANTHER" id="PTHR47510:SF3">
    <property type="entry name" value="ENDO_EXONUCLEASE_PHOSPHATASE DOMAIN-CONTAINING PROTEIN"/>
    <property type="match status" value="1"/>
</dbReference>
<evidence type="ECO:0000313" key="4">
    <source>
        <dbReference type="Proteomes" id="UP001591681"/>
    </source>
</evidence>
<proteinExistence type="predicted"/>
<sequence>MSRHVCPFMMRKMIYPWIILTIIGTAIIGQLSVQSKFSVAPEREMDLISDWDRRPYAIYSRDSLLALRHLPTLPPPPFLSDIPAELRRPTRRKRGRRGGIRNRLRRRYTKPPLPAIILSNLRSLNNKIDDLRTHARYCSEFREASLLCLTESWLQSNAPDSLFEINGFTLIRLDRDKNSGKCKGGGICVFLNDQWCRQFTVKDTICDSNVEMLCLTLRPFYLPREFGCVLLCVVYVPPSGKASIAAATIADHVYKLLQKHPDAPAIIAGDLNHCQLDAVLPGFYQVVKGETRKDRLLDKCYVNVKDAYGSKIRPPIANSDHNVVHLIPTYKSKLKRCNAVEREIRCWSPEACEDLRACFEITNWDVFHDQNSLDVTTSVTTDYINFCVQLVIPSKRIKIYPNNKRFVSKDIKEIINRKKAAFKSKDMIKCKQLEKVLKNKLREAKQVHRDQLENNFKEKNPKRLWDNMKKITGMSSPNKLIVTGNELMFANELNYFFCRFDSSSHLSDCENIINTINLSYSDRIPITVEEVRGTFQRNSTRKALGPDHSSALILKTFAWELAPVWQPIFQQSLDTHHIPLAWKTSHIKPIPKKKCPKEYNDYRPIALTSVIMKSLEKIIVQHLNRQMGGLQDPYQFAYKQGRSTEDAVVALTHIISKHLDKPNTYARALFIDFSSAFNTIQPNLLLSKMIKFQINPYIIYWYFSFLTNRVQLVKVNDTLSSPITTNVGVPQGCISSPRLFTLYTSDCTTNVPNQFLFKYSDDSTLVTLFTKTDDGSLYQNDVDWLIEWCDNNYLIINTGKTEEVIFGKPPLQLPKVKIHNSDIAQVPSYKYLGVMIDQNLTWTDHIDFTCKKIQQRIYFLRRLRSFGASAQIIFMFFTSVIQSVMLYCSTAWYGSLSVKDKAKLQHQIKICSKIIGQPIAHLYQEAHNKSMLRLATCILNDPTHTLHQEYQLLPSNRRFKVPFFNRNRLKHSFIHQSTLLLNLQHAATV</sequence>